<dbReference type="SUPFAM" id="SSF54909">
    <property type="entry name" value="Dimeric alpha+beta barrel"/>
    <property type="match status" value="1"/>
</dbReference>
<dbReference type="Pfam" id="PF11695">
    <property type="entry name" value="DUF3291"/>
    <property type="match status" value="1"/>
</dbReference>
<evidence type="ECO:0000313" key="3">
    <source>
        <dbReference type="Proteomes" id="UP001500979"/>
    </source>
</evidence>
<gene>
    <name evidence="2" type="ORF">GCM10010470_38830</name>
</gene>
<accession>A0ABN3VFJ5</accession>
<reference evidence="2 3" key="1">
    <citation type="journal article" date="2019" name="Int. J. Syst. Evol. Microbiol.">
        <title>The Global Catalogue of Microorganisms (GCM) 10K type strain sequencing project: providing services to taxonomists for standard genome sequencing and annotation.</title>
        <authorList>
            <consortium name="The Broad Institute Genomics Platform"/>
            <consortium name="The Broad Institute Genome Sequencing Center for Infectious Disease"/>
            <person name="Wu L."/>
            <person name="Ma J."/>
        </authorList>
    </citation>
    <scope>NUCLEOTIDE SEQUENCE [LARGE SCALE GENOMIC DNA]</scope>
    <source>
        <strain evidence="2 3">JCM 9383</strain>
    </source>
</reference>
<name>A0ABN3VFJ5_9PSEU</name>
<sequence length="164" mass="18084">MTAFHLAQVNIALPVAPLDSAELAGFVAALDPVNAAADAAPGFVWRLQTEDGDATAVRGFGDDRIIVNMSVWESVEALADYVYRDPGHLAVLRRRREWFPKMAEAHTVLWWVPAGHRPTVAEAEQRLSLLREHGPSPEAFTFREPFPAPGGAQVRKDDDWMCPA</sequence>
<dbReference type="Proteomes" id="UP001500979">
    <property type="component" value="Unassembled WGS sequence"/>
</dbReference>
<comment type="caution">
    <text evidence="2">The sequence shown here is derived from an EMBL/GenBank/DDBJ whole genome shotgun (WGS) entry which is preliminary data.</text>
</comment>
<keyword evidence="3" id="KW-1185">Reference proteome</keyword>
<dbReference type="InterPro" id="IPR011008">
    <property type="entry name" value="Dimeric_a/b-barrel"/>
</dbReference>
<dbReference type="EMBL" id="BAAAUX010000016">
    <property type="protein sequence ID" value="GAA2799970.1"/>
    <property type="molecule type" value="Genomic_DNA"/>
</dbReference>
<proteinExistence type="predicted"/>
<dbReference type="InterPro" id="IPR021708">
    <property type="entry name" value="DUF3291"/>
</dbReference>
<organism evidence="2 3">
    <name type="scientific">Saccharopolyspora taberi</name>
    <dbReference type="NCBI Taxonomy" id="60895"/>
    <lineage>
        <taxon>Bacteria</taxon>
        <taxon>Bacillati</taxon>
        <taxon>Actinomycetota</taxon>
        <taxon>Actinomycetes</taxon>
        <taxon>Pseudonocardiales</taxon>
        <taxon>Pseudonocardiaceae</taxon>
        <taxon>Saccharopolyspora</taxon>
    </lineage>
</organism>
<feature type="domain" description="DUF3291" evidence="1">
    <location>
        <begin position="6"/>
        <end position="144"/>
    </location>
</feature>
<dbReference type="RefSeq" id="WP_344681685.1">
    <property type="nucleotide sequence ID" value="NZ_BAAAUX010000016.1"/>
</dbReference>
<evidence type="ECO:0000259" key="1">
    <source>
        <dbReference type="Pfam" id="PF11695"/>
    </source>
</evidence>
<protein>
    <submittedName>
        <fullName evidence="2">DUF3291 domain-containing protein</fullName>
    </submittedName>
</protein>
<evidence type="ECO:0000313" key="2">
    <source>
        <dbReference type="EMBL" id="GAA2799970.1"/>
    </source>
</evidence>